<dbReference type="AlphaFoldDB" id="A0A4R3MYN1"/>
<dbReference type="EMBL" id="SMAO01000004">
    <property type="protein sequence ID" value="TCT21515.1"/>
    <property type="molecule type" value="Genomic_DNA"/>
</dbReference>
<protein>
    <submittedName>
        <fullName evidence="4">Serine aminopeptidase S33 family</fullName>
    </submittedName>
</protein>
<dbReference type="SUPFAM" id="SSF53474">
    <property type="entry name" value="alpha/beta-Hydrolases"/>
    <property type="match status" value="1"/>
</dbReference>
<evidence type="ECO:0000313" key="4">
    <source>
        <dbReference type="EMBL" id="TCT21515.1"/>
    </source>
</evidence>
<dbReference type="Pfam" id="PF12146">
    <property type="entry name" value="Hydrolase_4"/>
    <property type="match status" value="1"/>
</dbReference>
<dbReference type="Gene3D" id="3.40.50.1820">
    <property type="entry name" value="alpha/beta hydrolase"/>
    <property type="match status" value="1"/>
</dbReference>
<keyword evidence="1" id="KW-0378">Hydrolase</keyword>
<dbReference type="GO" id="GO:0052689">
    <property type="term" value="F:carboxylic ester hydrolase activity"/>
    <property type="evidence" value="ECO:0007669"/>
    <property type="project" value="UniProtKB-ARBA"/>
</dbReference>
<dbReference type="InterPro" id="IPR029058">
    <property type="entry name" value="AB_hydrolase_fold"/>
</dbReference>
<feature type="transmembrane region" description="Helical" evidence="2">
    <location>
        <begin position="445"/>
        <end position="464"/>
    </location>
</feature>
<dbReference type="GO" id="GO:0004177">
    <property type="term" value="F:aminopeptidase activity"/>
    <property type="evidence" value="ECO:0007669"/>
    <property type="project" value="UniProtKB-KW"/>
</dbReference>
<dbReference type="PANTHER" id="PTHR22946">
    <property type="entry name" value="DIENELACTONE HYDROLASE DOMAIN-CONTAINING PROTEIN-RELATED"/>
    <property type="match status" value="1"/>
</dbReference>
<reference evidence="4 5" key="1">
    <citation type="submission" date="2019-03" db="EMBL/GenBank/DDBJ databases">
        <title>Genomic Encyclopedia of Type Strains, Phase IV (KMG-IV): sequencing the most valuable type-strain genomes for metagenomic binning, comparative biology and taxonomic classification.</title>
        <authorList>
            <person name="Goeker M."/>
        </authorList>
    </citation>
    <scope>NUCLEOTIDE SEQUENCE [LARGE SCALE GENOMIC DNA]</scope>
    <source>
        <strain evidence="4 5">DSM 13587</strain>
    </source>
</reference>
<gene>
    <name evidence="4" type="ORF">EDC35_104374</name>
</gene>
<keyword evidence="2" id="KW-0812">Transmembrane</keyword>
<proteinExistence type="predicted"/>
<dbReference type="Proteomes" id="UP000295717">
    <property type="component" value="Unassembled WGS sequence"/>
</dbReference>
<sequence>MTNPFRAVLSNCRGTCPGTLLLALVALLAIATGWWQLVAASDGLRVTRTLAGTVPVTLYRPASDTPAPAVVIAHGFAGSQQMMQPYAITLARNGYLVVTFDFAGHGRNPNPFVPNLLDQDQRLRVLLDGLEPAIEFALSQPGADGRLALLGHSMAGDVLARYAQSHPGTVAAMVLVSPYLSEAVHTADLRNLLLIYGALEPAMLHQQGLKVLAEAGADATEVGTIYGNPADGSARRLVLADGVEHIGVLYGADGLAAARDWLNRVFARTGTGFVDDRGHWLGLLYLGLVALAWPLARLLPRAASQPLGANLRWRQLWPVAVAPALLTPLLLWPVPSDFLPILLGDYLALHFALYGFISLLGLWLIRRRAGPMPASGGRVLWRGFAVAAFATTLYFTFAIAIPTDRFVTTLLPGAERLPLVLALSLGTLSYFIADEWLTRGASAARGAYPATKALFLLSLLFAVLLNLNELFFLIIIVPAILVFFLVYGLLSGWAYRRTNHPLVGAIANALAFASATAVTFPVVGG</sequence>
<feature type="transmembrane region" description="Helical" evidence="2">
    <location>
        <begin position="502"/>
        <end position="523"/>
    </location>
</feature>
<feature type="transmembrane region" description="Helical" evidence="2">
    <location>
        <begin position="346"/>
        <end position="365"/>
    </location>
</feature>
<feature type="transmembrane region" description="Helical" evidence="2">
    <location>
        <begin position="470"/>
        <end position="490"/>
    </location>
</feature>
<evidence type="ECO:0000256" key="1">
    <source>
        <dbReference type="ARBA" id="ARBA00022801"/>
    </source>
</evidence>
<evidence type="ECO:0000259" key="3">
    <source>
        <dbReference type="Pfam" id="PF12146"/>
    </source>
</evidence>
<keyword evidence="2" id="KW-0472">Membrane</keyword>
<dbReference type="InterPro" id="IPR022742">
    <property type="entry name" value="Hydrolase_4"/>
</dbReference>
<feature type="domain" description="Serine aminopeptidase S33" evidence="3">
    <location>
        <begin position="66"/>
        <end position="185"/>
    </location>
</feature>
<evidence type="ECO:0000313" key="5">
    <source>
        <dbReference type="Proteomes" id="UP000295717"/>
    </source>
</evidence>
<organism evidence="4 5">
    <name type="scientific">Thiobaca trueperi</name>
    <dbReference type="NCBI Taxonomy" id="127458"/>
    <lineage>
        <taxon>Bacteria</taxon>
        <taxon>Pseudomonadati</taxon>
        <taxon>Pseudomonadota</taxon>
        <taxon>Gammaproteobacteria</taxon>
        <taxon>Chromatiales</taxon>
        <taxon>Chromatiaceae</taxon>
        <taxon>Thiobaca</taxon>
    </lineage>
</organism>
<feature type="transmembrane region" description="Helical" evidence="2">
    <location>
        <begin position="416"/>
        <end position="433"/>
    </location>
</feature>
<comment type="caution">
    <text evidence="4">The sequence shown here is derived from an EMBL/GenBank/DDBJ whole genome shotgun (WGS) entry which is preliminary data.</text>
</comment>
<feature type="transmembrane region" description="Helical" evidence="2">
    <location>
        <begin position="278"/>
        <end position="296"/>
    </location>
</feature>
<dbReference type="PANTHER" id="PTHR22946:SF9">
    <property type="entry name" value="POLYKETIDE TRANSFERASE AF380"/>
    <property type="match status" value="1"/>
</dbReference>
<feature type="transmembrane region" description="Helical" evidence="2">
    <location>
        <begin position="316"/>
        <end position="334"/>
    </location>
</feature>
<name>A0A4R3MYN1_9GAMM</name>
<feature type="transmembrane region" description="Helical" evidence="2">
    <location>
        <begin position="379"/>
        <end position="401"/>
    </location>
</feature>
<dbReference type="RefSeq" id="WP_132977095.1">
    <property type="nucleotide sequence ID" value="NZ_SMAO01000004.1"/>
</dbReference>
<keyword evidence="5" id="KW-1185">Reference proteome</keyword>
<accession>A0A4R3MYN1</accession>
<keyword evidence="4" id="KW-0645">Protease</keyword>
<keyword evidence="4" id="KW-0031">Aminopeptidase</keyword>
<dbReference type="OrthoDB" id="504769at2"/>
<dbReference type="InterPro" id="IPR050261">
    <property type="entry name" value="FrsA_esterase"/>
</dbReference>
<evidence type="ECO:0000256" key="2">
    <source>
        <dbReference type="SAM" id="Phobius"/>
    </source>
</evidence>
<keyword evidence="2" id="KW-1133">Transmembrane helix</keyword>